<organism evidence="3 4">
    <name type="scientific">Rhodopirellula halodulae</name>
    <dbReference type="NCBI Taxonomy" id="2894198"/>
    <lineage>
        <taxon>Bacteria</taxon>
        <taxon>Pseudomonadati</taxon>
        <taxon>Planctomycetota</taxon>
        <taxon>Planctomycetia</taxon>
        <taxon>Pirellulales</taxon>
        <taxon>Pirellulaceae</taxon>
        <taxon>Rhodopirellula</taxon>
    </lineage>
</organism>
<evidence type="ECO:0000313" key="4">
    <source>
        <dbReference type="Proteomes" id="UP001430306"/>
    </source>
</evidence>
<feature type="region of interest" description="Disordered" evidence="1">
    <location>
        <begin position="301"/>
        <end position="326"/>
    </location>
</feature>
<keyword evidence="4" id="KW-1185">Reference proteome</keyword>
<dbReference type="SUPFAM" id="SSF50998">
    <property type="entry name" value="Quinoprotein alcohol dehydrogenase-like"/>
    <property type="match status" value="1"/>
</dbReference>
<gene>
    <name evidence="3" type="ORF">LOC71_09295</name>
</gene>
<comment type="caution">
    <text evidence="3">The sequence shown here is derived from an EMBL/GenBank/DDBJ whole genome shotgun (WGS) entry which is preliminary data.</text>
</comment>
<proteinExistence type="predicted"/>
<feature type="compositionally biased region" description="Polar residues" evidence="1">
    <location>
        <begin position="308"/>
        <end position="326"/>
    </location>
</feature>
<dbReference type="Gene3D" id="2.130.10.10">
    <property type="entry name" value="YVTN repeat-like/Quinoprotein amine dehydrogenase"/>
    <property type="match status" value="1"/>
</dbReference>
<dbReference type="EMBL" id="JAJKFW010000020">
    <property type="protein sequence ID" value="MCC9642468.1"/>
    <property type="molecule type" value="Genomic_DNA"/>
</dbReference>
<dbReference type="InterPro" id="IPR011047">
    <property type="entry name" value="Quinoprotein_ADH-like_sf"/>
</dbReference>
<dbReference type="Pfam" id="PF14080">
    <property type="entry name" value="DUF4261"/>
    <property type="match status" value="1"/>
</dbReference>
<dbReference type="Proteomes" id="UP001430306">
    <property type="component" value="Unassembled WGS sequence"/>
</dbReference>
<sequence>MTMVSFILFSDDVEIPEERWQTAFGDDLPFRVRVGEVSCNESGIVEFSLETASSSQTNPGSIMLARMPALERDENAPPAALWPDFQSDMAAQQSHWIVTTFGSDLSLVEEALLLTHFTNSILQAFPSALGVLWNKHGLRVSAENFQTIVGSLEPDGLPTSVWIDILVVPASQAGGKPVAMTTGMDAFDLMEIECVGSPEPPDETYRRIEGVCEYLLNHGPVLKHGHTIGESDSERIAIVHGQSAFGREGKVMHLVYADAESHGNASTLATALALIGLPAAALAMIGGIVYAVGMLTRGPDTKPPSVAASPTEQTASTPTDVVSTPVPSIVSDPPEDAATVVQTQLLNQVVDWSSTKEIDLTVDDFWRSTDGMRDFESFVASPIQVPLDDLSGVRIAKPLVTPFAHQTLLVATGSTTTSRVNTRVAVGDLESGQILQSVTVAGVSAQPLAYSASRQMAWMSAGRQSEKLQGWRLHEDQVEQSEPWDPFQSVPAPRLPERRLRTSGIRFVYPMANSTLIVGNTNGHVVIWNIETMAPVAHYHVGNRPAWAVTPNGHLLALATSSELTIVDVRTNELVAKRSLTDLGSISWPKLDFSPDASELFLSSVSRIVILSADDGSITDDFTVGGLSTSNGAIFVDRDHVLVNGTHLISRTTQQTVRRLSGLGVPISFDRYTYAMSHDTTTMVLWPLELPTALDATDSRDPMVLTTSGLESN</sequence>
<name>A0ABS8NG01_9BACT</name>
<reference evidence="3" key="1">
    <citation type="submission" date="2021-11" db="EMBL/GenBank/DDBJ databases">
        <title>Genome sequence.</title>
        <authorList>
            <person name="Sun Q."/>
        </authorList>
    </citation>
    <scope>NUCLEOTIDE SEQUENCE</scope>
    <source>
        <strain evidence="3">JC740</strain>
    </source>
</reference>
<accession>A0ABS8NG01</accession>
<protein>
    <submittedName>
        <fullName evidence="3">DUF4261 domain-containing protein</fullName>
    </submittedName>
</protein>
<evidence type="ECO:0000313" key="3">
    <source>
        <dbReference type="EMBL" id="MCC9642468.1"/>
    </source>
</evidence>
<evidence type="ECO:0000259" key="2">
    <source>
        <dbReference type="Pfam" id="PF14080"/>
    </source>
</evidence>
<dbReference type="InterPro" id="IPR025357">
    <property type="entry name" value="DUF4261"/>
</dbReference>
<dbReference type="InterPro" id="IPR015943">
    <property type="entry name" value="WD40/YVTN_repeat-like_dom_sf"/>
</dbReference>
<feature type="domain" description="DUF4261" evidence="2">
    <location>
        <begin position="181"/>
        <end position="252"/>
    </location>
</feature>
<evidence type="ECO:0000256" key="1">
    <source>
        <dbReference type="SAM" id="MobiDB-lite"/>
    </source>
</evidence>